<keyword evidence="1" id="KW-1133">Transmembrane helix</keyword>
<keyword evidence="1" id="KW-0472">Membrane</keyword>
<feature type="transmembrane region" description="Helical" evidence="1">
    <location>
        <begin position="81"/>
        <end position="105"/>
    </location>
</feature>
<keyword evidence="1" id="KW-0812">Transmembrane</keyword>
<name>A0ABY6NXC5_9NOCA</name>
<reference evidence="2" key="1">
    <citation type="submission" date="2022-10" db="EMBL/GenBank/DDBJ databases">
        <title>Rhodococcus sp.75.</title>
        <authorList>
            <person name="Sun M."/>
        </authorList>
    </citation>
    <scope>NUCLEOTIDE SEQUENCE</scope>
    <source>
        <strain evidence="2">75</strain>
    </source>
</reference>
<dbReference type="Proteomes" id="UP001164965">
    <property type="component" value="Chromosome"/>
</dbReference>
<accession>A0ABY6NXC5</accession>
<evidence type="ECO:0008006" key="4">
    <source>
        <dbReference type="Google" id="ProtNLM"/>
    </source>
</evidence>
<sequence length="140" mass="13609">MHPPFPPPSGPGWPVFVPVPAPPTTPGRQLGGVALCVGALVALGLSVWTWLTAGASLVESLNRGLSSQAPTTSAESPGGDFLVGAVGGTALWGVAIALACGGLAVGRGWVRVVGALVLTGVVGFVPLALGVASVVGAVRG</sequence>
<evidence type="ECO:0000313" key="3">
    <source>
        <dbReference type="Proteomes" id="UP001164965"/>
    </source>
</evidence>
<organism evidence="2 3">
    <name type="scientific">Rhodococcus antarcticus</name>
    <dbReference type="NCBI Taxonomy" id="2987751"/>
    <lineage>
        <taxon>Bacteria</taxon>
        <taxon>Bacillati</taxon>
        <taxon>Actinomycetota</taxon>
        <taxon>Actinomycetes</taxon>
        <taxon>Mycobacteriales</taxon>
        <taxon>Nocardiaceae</taxon>
        <taxon>Rhodococcus</taxon>
    </lineage>
</organism>
<dbReference type="RefSeq" id="WP_265382127.1">
    <property type="nucleotide sequence ID" value="NZ_CP110615.1"/>
</dbReference>
<protein>
    <recommendedName>
        <fullName evidence="4">Integral membrane protein</fullName>
    </recommendedName>
</protein>
<gene>
    <name evidence="2" type="ORF">RHODO2019_12620</name>
</gene>
<evidence type="ECO:0000256" key="1">
    <source>
        <dbReference type="SAM" id="Phobius"/>
    </source>
</evidence>
<proteinExistence type="predicted"/>
<evidence type="ECO:0000313" key="2">
    <source>
        <dbReference type="EMBL" id="UZJ24020.1"/>
    </source>
</evidence>
<keyword evidence="3" id="KW-1185">Reference proteome</keyword>
<feature type="transmembrane region" description="Helical" evidence="1">
    <location>
        <begin position="112"/>
        <end position="138"/>
    </location>
</feature>
<feature type="transmembrane region" description="Helical" evidence="1">
    <location>
        <begin position="30"/>
        <end position="51"/>
    </location>
</feature>
<dbReference type="EMBL" id="CP110615">
    <property type="protein sequence ID" value="UZJ24020.1"/>
    <property type="molecule type" value="Genomic_DNA"/>
</dbReference>